<reference evidence="2 3" key="1">
    <citation type="journal article" date="2019" name="Int. J. Syst. Evol. Microbiol.">
        <title>The Global Catalogue of Microorganisms (GCM) 10K type strain sequencing project: providing services to taxonomists for standard genome sequencing and annotation.</title>
        <authorList>
            <consortium name="The Broad Institute Genomics Platform"/>
            <consortium name="The Broad Institute Genome Sequencing Center for Infectious Disease"/>
            <person name="Wu L."/>
            <person name="Ma J."/>
        </authorList>
    </citation>
    <scope>NUCLEOTIDE SEQUENCE [LARGE SCALE GENOMIC DNA]</scope>
    <source>
        <strain evidence="2 3">JCM 11136</strain>
    </source>
</reference>
<proteinExistence type="predicted"/>
<sequence length="451" mass="46595">MNACSKALVLVAGLTSLFATYWDDAWHTDIGRDDALIPPHLLLFGSVAVVGVAVAAWGLAELRRTGSLVAVLKRPPLLIAAAGGVCTLASAPVDAAWHAVFGRDAVLWSPPHMLTVFGTLALLGGVFAAGAQARWIPPVCAALLLGVAVTAVLEFETDVPQFDERLYLPVLLVAALYAAALARALTPSAYTISGGVLLYLLIRLAVTGVLTLLGHTAPDLPLAVAGLAVMDLRWKRPLHAYAAGAAGVALTSALASATGLSSVPPDAVLVVAAAVVAGALAVRMRFAALLLAPLALLAVPEQAVAHDPGQGRAIARAALTVTSDGRGTLTLAAQVREGCAGLRPARVVARRAGRALTGTLTPSGCTFAGTLRVPEHGLWFLYAEWRQGAETWLPVHADAAGTLTEVRDIYLPPTRTGGAGPAISGLLLYTLGLMLLWLTIRLARSGTARAR</sequence>
<feature type="transmembrane region" description="Helical" evidence="1">
    <location>
        <begin position="167"/>
        <end position="185"/>
    </location>
</feature>
<keyword evidence="1" id="KW-0812">Transmembrane</keyword>
<dbReference type="EMBL" id="BAAAHQ010000001">
    <property type="protein sequence ID" value="GAA0914119.1"/>
    <property type="molecule type" value="Genomic_DNA"/>
</dbReference>
<evidence type="ECO:0000313" key="3">
    <source>
        <dbReference type="Proteomes" id="UP001501578"/>
    </source>
</evidence>
<accession>A0ABN1NPP3</accession>
<feature type="transmembrane region" description="Helical" evidence="1">
    <location>
        <begin position="238"/>
        <end position="260"/>
    </location>
</feature>
<feature type="transmembrane region" description="Helical" evidence="1">
    <location>
        <begin position="136"/>
        <end position="155"/>
    </location>
</feature>
<feature type="transmembrane region" description="Helical" evidence="1">
    <location>
        <begin position="77"/>
        <end position="100"/>
    </location>
</feature>
<keyword evidence="3" id="KW-1185">Reference proteome</keyword>
<protein>
    <recommendedName>
        <fullName evidence="4">Integral membrane protein</fullName>
    </recommendedName>
</protein>
<dbReference type="RefSeq" id="WP_343948198.1">
    <property type="nucleotide sequence ID" value="NZ_BAAAHQ010000001.1"/>
</dbReference>
<evidence type="ECO:0008006" key="4">
    <source>
        <dbReference type="Google" id="ProtNLM"/>
    </source>
</evidence>
<name>A0ABN1NPP3_9ACTN</name>
<keyword evidence="1" id="KW-0472">Membrane</keyword>
<organism evidence="2 3">
    <name type="scientific">Nonomuraea longicatena</name>
    <dbReference type="NCBI Taxonomy" id="83682"/>
    <lineage>
        <taxon>Bacteria</taxon>
        <taxon>Bacillati</taxon>
        <taxon>Actinomycetota</taxon>
        <taxon>Actinomycetes</taxon>
        <taxon>Streptosporangiales</taxon>
        <taxon>Streptosporangiaceae</taxon>
        <taxon>Nonomuraea</taxon>
    </lineage>
</organism>
<dbReference type="Proteomes" id="UP001501578">
    <property type="component" value="Unassembled WGS sequence"/>
</dbReference>
<evidence type="ECO:0000256" key="1">
    <source>
        <dbReference type="SAM" id="Phobius"/>
    </source>
</evidence>
<feature type="transmembrane region" description="Helical" evidence="1">
    <location>
        <begin position="422"/>
        <end position="443"/>
    </location>
</feature>
<feature type="transmembrane region" description="Helical" evidence="1">
    <location>
        <begin position="267"/>
        <end position="292"/>
    </location>
</feature>
<feature type="transmembrane region" description="Helical" evidence="1">
    <location>
        <begin position="112"/>
        <end position="129"/>
    </location>
</feature>
<evidence type="ECO:0000313" key="2">
    <source>
        <dbReference type="EMBL" id="GAA0914119.1"/>
    </source>
</evidence>
<gene>
    <name evidence="2" type="ORF">GCM10009560_07180</name>
</gene>
<keyword evidence="1" id="KW-1133">Transmembrane helix</keyword>
<feature type="transmembrane region" description="Helical" evidence="1">
    <location>
        <begin position="35"/>
        <end position="57"/>
    </location>
</feature>
<comment type="caution">
    <text evidence="2">The sequence shown here is derived from an EMBL/GenBank/DDBJ whole genome shotgun (WGS) entry which is preliminary data.</text>
</comment>
<feature type="transmembrane region" description="Helical" evidence="1">
    <location>
        <begin position="197"/>
        <end position="218"/>
    </location>
</feature>